<dbReference type="PATRIC" id="fig|129848.4.peg.1450"/>
<dbReference type="KEGG" id="mcub:MCBB_1423"/>
<evidence type="ECO:0000259" key="1">
    <source>
        <dbReference type="Pfam" id="PF00009"/>
    </source>
</evidence>
<dbReference type="STRING" id="118062.MCBB_1423"/>
<dbReference type="AlphaFoldDB" id="A0A1D3L384"/>
<dbReference type="PRINTS" id="PR00449">
    <property type="entry name" value="RASTRNSFRMNG"/>
</dbReference>
<proteinExistence type="predicted"/>
<dbReference type="RefSeq" id="WP_145976024.1">
    <property type="nucleotide sequence ID" value="NZ_LT607756.1"/>
</dbReference>
<dbReference type="Proteomes" id="UP000094707">
    <property type="component" value="Chromosome I"/>
</dbReference>
<gene>
    <name evidence="2" type="ORF">MCBB_1423</name>
</gene>
<organism evidence="2 3">
    <name type="scientific">Methanobacterium congolense</name>
    <dbReference type="NCBI Taxonomy" id="118062"/>
    <lineage>
        <taxon>Archaea</taxon>
        <taxon>Methanobacteriati</taxon>
        <taxon>Methanobacteriota</taxon>
        <taxon>Methanomada group</taxon>
        <taxon>Methanobacteria</taxon>
        <taxon>Methanobacteriales</taxon>
        <taxon>Methanobacteriaceae</taxon>
        <taxon>Methanobacterium</taxon>
    </lineage>
</organism>
<dbReference type="PANTHER" id="PTHR42708">
    <property type="entry name" value="ATP/GTP-BINDING PROTEIN-RELATED"/>
    <property type="match status" value="1"/>
</dbReference>
<dbReference type="OrthoDB" id="49590at2157"/>
<dbReference type="GeneID" id="30412265"/>
<dbReference type="GO" id="GO:0005525">
    <property type="term" value="F:GTP binding"/>
    <property type="evidence" value="ECO:0007669"/>
    <property type="project" value="InterPro"/>
</dbReference>
<dbReference type="SUPFAM" id="SSF52540">
    <property type="entry name" value="P-loop containing nucleoside triphosphate hydrolases"/>
    <property type="match status" value="1"/>
</dbReference>
<reference evidence="2 3" key="1">
    <citation type="submission" date="2016-08" db="EMBL/GenBank/DDBJ databases">
        <authorList>
            <person name="Seilhamer J.J."/>
        </authorList>
    </citation>
    <scope>NUCLEOTIDE SEQUENCE [LARGE SCALE GENOMIC DNA]</scope>
    <source>
        <strain evidence="2">Buetzberg</strain>
    </source>
</reference>
<dbReference type="InterPro" id="IPR052705">
    <property type="entry name" value="Gliding_Motility_GTPase"/>
</dbReference>
<dbReference type="GO" id="GO:0003924">
    <property type="term" value="F:GTPase activity"/>
    <property type="evidence" value="ECO:0007669"/>
    <property type="project" value="InterPro"/>
</dbReference>
<dbReference type="InterPro" id="IPR000795">
    <property type="entry name" value="T_Tr_GTP-bd_dom"/>
</dbReference>
<dbReference type="Pfam" id="PF00009">
    <property type="entry name" value="GTP_EFTU"/>
    <property type="match status" value="1"/>
</dbReference>
<accession>A0A1D3L384</accession>
<dbReference type="PANTHER" id="PTHR42708:SF1">
    <property type="entry name" value="GLIDING MOTILITY PROTEIN MGLA"/>
    <property type="match status" value="1"/>
</dbReference>
<dbReference type="CDD" id="cd00882">
    <property type="entry name" value="Ras_like_GTPase"/>
    <property type="match status" value="1"/>
</dbReference>
<dbReference type="InterPro" id="IPR027417">
    <property type="entry name" value="P-loop_NTPase"/>
</dbReference>
<evidence type="ECO:0000313" key="3">
    <source>
        <dbReference type="Proteomes" id="UP000094707"/>
    </source>
</evidence>
<dbReference type="InterPro" id="IPR005225">
    <property type="entry name" value="Small_GTP-bd"/>
</dbReference>
<name>A0A1D3L384_9EURY</name>
<evidence type="ECO:0000313" key="2">
    <source>
        <dbReference type="EMBL" id="SCG85979.1"/>
    </source>
</evidence>
<dbReference type="Gene3D" id="3.40.50.300">
    <property type="entry name" value="P-loop containing nucleotide triphosphate hydrolases"/>
    <property type="match status" value="1"/>
</dbReference>
<keyword evidence="3" id="KW-1185">Reference proteome</keyword>
<feature type="domain" description="Tr-type G" evidence="1">
    <location>
        <begin position="43"/>
        <end position="163"/>
    </location>
</feature>
<protein>
    <submittedName>
        <fullName evidence="2">Miro domain-containing protein MTH_765</fullName>
    </submittedName>
</protein>
<dbReference type="EMBL" id="LT607756">
    <property type="protein sequence ID" value="SCG85979.1"/>
    <property type="molecule type" value="Genomic_DNA"/>
</dbReference>
<sequence length="169" mass="19066">METNKTKSMLKIVVFGALDAGKTTFVETLSGKELLIKGEYGRITNSFDFVQLDHEDYFIQLFATPGHRRFSFMWPTIATGMHGAIFLIDSTVGISPVDKELIEFIDNYKVPYVVATNKDDLVHLPPELVREELKLSDDVPIINTSSVIKQNLDTVMNTLINKITDINNK</sequence>
<dbReference type="NCBIfam" id="TIGR00231">
    <property type="entry name" value="small_GTP"/>
    <property type="match status" value="1"/>
</dbReference>